<dbReference type="Gene3D" id="3.30.470.20">
    <property type="entry name" value="ATP-grasp fold, B domain"/>
    <property type="match status" value="1"/>
</dbReference>
<evidence type="ECO:0000256" key="4">
    <source>
        <dbReference type="ARBA" id="ARBA00004496"/>
    </source>
</evidence>
<keyword evidence="9 15" id="KW-0547">Nucleotide-binding</keyword>
<feature type="domain" description="ATP-grasp" evidence="16">
    <location>
        <begin position="98"/>
        <end position="301"/>
    </location>
</feature>
<evidence type="ECO:0000256" key="9">
    <source>
        <dbReference type="ARBA" id="ARBA00022741"/>
    </source>
</evidence>
<evidence type="ECO:0000256" key="8">
    <source>
        <dbReference type="ARBA" id="ARBA00022598"/>
    </source>
</evidence>
<evidence type="ECO:0000313" key="17">
    <source>
        <dbReference type="EMBL" id="MBA2781242.1"/>
    </source>
</evidence>
<keyword evidence="20" id="KW-1185">Reference proteome</keyword>
<evidence type="ECO:0000259" key="16">
    <source>
        <dbReference type="PROSITE" id="PS50975"/>
    </source>
</evidence>
<dbReference type="GO" id="GO:0046872">
    <property type="term" value="F:metal ion binding"/>
    <property type="evidence" value="ECO:0007669"/>
    <property type="project" value="InterPro"/>
</dbReference>
<reference evidence="18 20" key="1">
    <citation type="submission" date="2020-05" db="EMBL/GenBank/DDBJ databases">
        <title>Comparative genomic analysis of denitrifying bacteria from Halomonas genus.</title>
        <authorList>
            <person name="Wang L."/>
            <person name="Shao Z."/>
        </authorList>
    </citation>
    <scope>NUCLEOTIDE SEQUENCE [LARGE SCALE GENOMIC DNA]</scope>
    <source>
        <strain evidence="18 20">DSM 17331</strain>
    </source>
</reference>
<keyword evidence="7" id="KW-0963">Cytoplasm</keyword>
<keyword evidence="12" id="KW-0573">Peptidoglycan synthesis</keyword>
<evidence type="ECO:0000256" key="7">
    <source>
        <dbReference type="ARBA" id="ARBA00022490"/>
    </source>
</evidence>
<dbReference type="InterPro" id="IPR000291">
    <property type="entry name" value="D-Ala_lig_Van_CS"/>
</dbReference>
<sequence>MRVGLLFGGWSYEAFLSATPAIEKSLIRNGHDVVLIDCANNMLPSILKESKIEVAFLSSHGYYHEDGRLQGICDWIDLPYTGANHFSSAICMNKELFKHAISGFNEHNTPYANIKSLEDLKKDNVNHVFTLGKAIIKPITSGASIGIKIIEHKNQLEEDLVKLLGDYGECIIEPFIEINREFSIVVHDLLGEIEVMDICEILTNGDFFDFEMKNGYQDIKKTIPAELDEQLEEKLKIISKSVYEKLGVDGVARIDILVDSTNRINILEANTLPGLMPQSVVPSVFSNQGIEYDKLIEMILMRSFSPKRFTSKKQYGNQPKLSIDVLM</sequence>
<dbReference type="PANTHER" id="PTHR23132">
    <property type="entry name" value="D-ALANINE--D-ALANINE LIGASE"/>
    <property type="match status" value="1"/>
</dbReference>
<dbReference type="Gene3D" id="3.30.1490.20">
    <property type="entry name" value="ATP-grasp fold, A domain"/>
    <property type="match status" value="1"/>
</dbReference>
<keyword evidence="11" id="KW-0133">Cell shape</keyword>
<evidence type="ECO:0000313" key="20">
    <source>
        <dbReference type="Proteomes" id="UP000814353"/>
    </source>
</evidence>
<dbReference type="InterPro" id="IPR011761">
    <property type="entry name" value="ATP-grasp"/>
</dbReference>
<evidence type="ECO:0000256" key="12">
    <source>
        <dbReference type="ARBA" id="ARBA00022984"/>
    </source>
</evidence>
<dbReference type="GO" id="GO:0009252">
    <property type="term" value="P:peptidoglycan biosynthetic process"/>
    <property type="evidence" value="ECO:0007669"/>
    <property type="project" value="UniProtKB-KW"/>
</dbReference>
<dbReference type="EMBL" id="JACEFT010000061">
    <property type="protein sequence ID" value="MBA2781242.1"/>
    <property type="molecule type" value="Genomic_DNA"/>
</dbReference>
<keyword evidence="10 15" id="KW-0067">ATP-binding</keyword>
<dbReference type="SUPFAM" id="SSF56059">
    <property type="entry name" value="Glutathione synthetase ATP-binding domain-like"/>
    <property type="match status" value="1"/>
</dbReference>
<dbReference type="Proteomes" id="UP000814353">
    <property type="component" value="Unassembled WGS sequence"/>
</dbReference>
<dbReference type="RefSeq" id="WP_181517109.1">
    <property type="nucleotide sequence ID" value="NZ_JABFUB010000045.1"/>
</dbReference>
<accession>A0A7V9W570</accession>
<evidence type="ECO:0000256" key="6">
    <source>
        <dbReference type="ARBA" id="ARBA00012216"/>
    </source>
</evidence>
<reference evidence="17 19" key="2">
    <citation type="submission" date="2020-07" db="EMBL/GenBank/DDBJ databases">
        <title>Identification of Halomonas strains.</title>
        <authorList>
            <person name="Xiao Z."/>
            <person name="Shen J."/>
        </authorList>
    </citation>
    <scope>NUCLEOTIDE SEQUENCE [LARGE SCALE GENOMIC DNA]</scope>
    <source>
        <strain evidence="17 19">DSM 17331</strain>
    </source>
</reference>
<evidence type="ECO:0000313" key="18">
    <source>
        <dbReference type="EMBL" id="MCG6663911.1"/>
    </source>
</evidence>
<comment type="similarity">
    <text evidence="5">Belongs to the D-alanine--D-alanine ligase family.</text>
</comment>
<dbReference type="EMBL" id="JABFUB010000045">
    <property type="protein sequence ID" value="MCG6663911.1"/>
    <property type="molecule type" value="Genomic_DNA"/>
</dbReference>
<name>A0A7V9W570_9GAMM</name>
<evidence type="ECO:0000256" key="3">
    <source>
        <dbReference type="ARBA" id="ARBA00003921"/>
    </source>
</evidence>
<evidence type="ECO:0000256" key="14">
    <source>
        <dbReference type="ARBA" id="ARBA00047614"/>
    </source>
</evidence>
<keyword evidence="13" id="KW-0961">Cell wall biogenesis/degradation</keyword>
<dbReference type="InterPro" id="IPR016185">
    <property type="entry name" value="PreATP-grasp_dom_sf"/>
</dbReference>
<dbReference type="Proteomes" id="UP000518091">
    <property type="component" value="Unassembled WGS sequence"/>
</dbReference>
<dbReference type="SUPFAM" id="SSF52440">
    <property type="entry name" value="PreATP-grasp domain"/>
    <property type="match status" value="1"/>
</dbReference>
<dbReference type="GO" id="GO:0005737">
    <property type="term" value="C:cytoplasm"/>
    <property type="evidence" value="ECO:0007669"/>
    <property type="project" value="UniProtKB-SubCell"/>
</dbReference>
<dbReference type="Pfam" id="PF07478">
    <property type="entry name" value="Dala_Dala_lig_C"/>
    <property type="match status" value="1"/>
</dbReference>
<dbReference type="GO" id="GO:0008716">
    <property type="term" value="F:D-alanine-D-alanine ligase activity"/>
    <property type="evidence" value="ECO:0007669"/>
    <property type="project" value="UniProtKB-EC"/>
</dbReference>
<comment type="cofactor">
    <cofactor evidence="2">
        <name>Mg(2+)</name>
        <dbReference type="ChEBI" id="CHEBI:18420"/>
    </cofactor>
</comment>
<proteinExistence type="inferred from homology"/>
<dbReference type="GO" id="GO:0071555">
    <property type="term" value="P:cell wall organization"/>
    <property type="evidence" value="ECO:0007669"/>
    <property type="project" value="UniProtKB-KW"/>
</dbReference>
<dbReference type="AlphaFoldDB" id="A0A7V9W570"/>
<dbReference type="PROSITE" id="PS50975">
    <property type="entry name" value="ATP_GRASP"/>
    <property type="match status" value="1"/>
</dbReference>
<protein>
    <recommendedName>
        <fullName evidence="6">D-alanine--D-alanine ligase</fullName>
        <ecNumber evidence="6">6.3.2.4</ecNumber>
    </recommendedName>
</protein>
<dbReference type="Gene3D" id="3.40.50.20">
    <property type="match status" value="1"/>
</dbReference>
<organism evidence="17 19">
    <name type="scientific">Billgrantia kenyensis</name>
    <dbReference type="NCBI Taxonomy" id="321266"/>
    <lineage>
        <taxon>Bacteria</taxon>
        <taxon>Pseudomonadati</taxon>
        <taxon>Pseudomonadota</taxon>
        <taxon>Gammaproteobacteria</taxon>
        <taxon>Oceanospirillales</taxon>
        <taxon>Halomonadaceae</taxon>
        <taxon>Billgrantia</taxon>
    </lineage>
</organism>
<dbReference type="GO" id="GO:0005524">
    <property type="term" value="F:ATP binding"/>
    <property type="evidence" value="ECO:0007669"/>
    <property type="project" value="UniProtKB-UniRule"/>
</dbReference>
<evidence type="ECO:0000256" key="15">
    <source>
        <dbReference type="PROSITE-ProRule" id="PRU00409"/>
    </source>
</evidence>
<evidence type="ECO:0000256" key="11">
    <source>
        <dbReference type="ARBA" id="ARBA00022960"/>
    </source>
</evidence>
<evidence type="ECO:0000313" key="19">
    <source>
        <dbReference type="Proteomes" id="UP000518091"/>
    </source>
</evidence>
<dbReference type="PROSITE" id="PS00844">
    <property type="entry name" value="DALA_DALA_LIGASE_2"/>
    <property type="match status" value="1"/>
</dbReference>
<comment type="cofactor">
    <cofactor evidence="1">
        <name>Mn(2+)</name>
        <dbReference type="ChEBI" id="CHEBI:29035"/>
    </cofactor>
</comment>
<comment type="subcellular location">
    <subcellularLocation>
        <location evidence="4">Cytoplasm</location>
    </subcellularLocation>
</comment>
<evidence type="ECO:0000256" key="13">
    <source>
        <dbReference type="ARBA" id="ARBA00023316"/>
    </source>
</evidence>
<dbReference type="InterPro" id="IPR011095">
    <property type="entry name" value="Dala_Dala_lig_C"/>
</dbReference>
<keyword evidence="8" id="KW-0436">Ligase</keyword>
<comment type="catalytic activity">
    <reaction evidence="14">
        <text>2 D-alanine + ATP = D-alanyl-D-alanine + ADP + phosphate + H(+)</text>
        <dbReference type="Rhea" id="RHEA:11224"/>
        <dbReference type="ChEBI" id="CHEBI:15378"/>
        <dbReference type="ChEBI" id="CHEBI:30616"/>
        <dbReference type="ChEBI" id="CHEBI:43474"/>
        <dbReference type="ChEBI" id="CHEBI:57416"/>
        <dbReference type="ChEBI" id="CHEBI:57822"/>
        <dbReference type="ChEBI" id="CHEBI:456216"/>
        <dbReference type="EC" id="6.3.2.4"/>
    </reaction>
</comment>
<evidence type="ECO:0000256" key="10">
    <source>
        <dbReference type="ARBA" id="ARBA00022840"/>
    </source>
</evidence>
<dbReference type="InterPro" id="IPR013815">
    <property type="entry name" value="ATP_grasp_subdomain_1"/>
</dbReference>
<evidence type="ECO:0000256" key="5">
    <source>
        <dbReference type="ARBA" id="ARBA00010871"/>
    </source>
</evidence>
<dbReference type="EC" id="6.3.2.4" evidence="6"/>
<dbReference type="GO" id="GO:0008360">
    <property type="term" value="P:regulation of cell shape"/>
    <property type="evidence" value="ECO:0007669"/>
    <property type="project" value="UniProtKB-KW"/>
</dbReference>
<gene>
    <name evidence="17" type="ORF">H1D44_20430</name>
    <name evidence="18" type="ORF">HOP48_20545</name>
</gene>
<evidence type="ECO:0000256" key="2">
    <source>
        <dbReference type="ARBA" id="ARBA00001946"/>
    </source>
</evidence>
<comment type="caution">
    <text evidence="17">The sequence shown here is derived from an EMBL/GenBank/DDBJ whole genome shotgun (WGS) entry which is preliminary data.</text>
</comment>
<comment type="function">
    <text evidence="3">Cell wall formation.</text>
</comment>
<dbReference type="PANTHER" id="PTHR23132:SF23">
    <property type="entry name" value="D-ALANINE--D-ALANINE LIGASE B"/>
    <property type="match status" value="1"/>
</dbReference>
<evidence type="ECO:0000256" key="1">
    <source>
        <dbReference type="ARBA" id="ARBA00001936"/>
    </source>
</evidence>